<reference evidence="4 5" key="1">
    <citation type="submission" date="2022-12" db="EMBL/GenBank/DDBJ databases">
        <title>Chromosome-level genome of Tegillarca granosa.</title>
        <authorList>
            <person name="Kim J."/>
        </authorList>
    </citation>
    <scope>NUCLEOTIDE SEQUENCE [LARGE SCALE GENOMIC DNA]</scope>
    <source>
        <strain evidence="4">Teg-2019</strain>
        <tissue evidence="4">Adductor muscle</tissue>
    </source>
</reference>
<organism evidence="4 5">
    <name type="scientific">Tegillarca granosa</name>
    <name type="common">Malaysian cockle</name>
    <name type="synonym">Anadara granosa</name>
    <dbReference type="NCBI Taxonomy" id="220873"/>
    <lineage>
        <taxon>Eukaryota</taxon>
        <taxon>Metazoa</taxon>
        <taxon>Spiralia</taxon>
        <taxon>Lophotrochozoa</taxon>
        <taxon>Mollusca</taxon>
        <taxon>Bivalvia</taxon>
        <taxon>Autobranchia</taxon>
        <taxon>Pteriomorphia</taxon>
        <taxon>Arcoida</taxon>
        <taxon>Arcoidea</taxon>
        <taxon>Arcidae</taxon>
        <taxon>Tegillarca</taxon>
    </lineage>
</organism>
<evidence type="ECO:0000259" key="3">
    <source>
        <dbReference type="PROSITE" id="PS50222"/>
    </source>
</evidence>
<evidence type="ECO:0000313" key="5">
    <source>
        <dbReference type="Proteomes" id="UP001217089"/>
    </source>
</evidence>
<dbReference type="InterPro" id="IPR018247">
    <property type="entry name" value="EF_Hand_1_Ca_BS"/>
</dbReference>
<dbReference type="Pfam" id="PF13499">
    <property type="entry name" value="EF-hand_7"/>
    <property type="match status" value="2"/>
</dbReference>
<keyword evidence="5" id="KW-1185">Reference proteome</keyword>
<dbReference type="InterPro" id="IPR002048">
    <property type="entry name" value="EF_hand_dom"/>
</dbReference>
<evidence type="ECO:0000313" key="4">
    <source>
        <dbReference type="EMBL" id="KAJ8321779.1"/>
    </source>
</evidence>
<proteinExistence type="predicted"/>
<feature type="domain" description="EF-hand" evidence="3">
    <location>
        <begin position="201"/>
        <end position="235"/>
    </location>
</feature>
<dbReference type="InterPro" id="IPR050230">
    <property type="entry name" value="CALM/Myosin/TropC-like"/>
</dbReference>
<dbReference type="InterPro" id="IPR011992">
    <property type="entry name" value="EF-hand-dom_pair"/>
</dbReference>
<feature type="domain" description="EF-hand" evidence="3">
    <location>
        <begin position="88"/>
        <end position="123"/>
    </location>
</feature>
<dbReference type="CDD" id="cd15898">
    <property type="entry name" value="EFh_PI-PLC"/>
    <property type="match status" value="1"/>
</dbReference>
<sequence length="235" mass="26824">MKIDEVQTVNELCRSNPSSKMDQTKADKKGTSIPKDLEALFTCQCRANIIILREDAISDEQCKPKETNLKLVPIIILYDNHIGLSIENTEKEVRTLFTVFDKNGDDNISTKELGKAMRFLGMCPTEKQVKAAMKALDTDRNGRVSFKEFLEFMKKAIEEDPECLNQEPSLKSAFKVFDRDGNGFIDAKELRFAMKQLGETLSDKELEEMMKEADVDGDGKINYEEFVRVWTESNQ</sequence>
<dbReference type="SMART" id="SM00054">
    <property type="entry name" value="EFh"/>
    <property type="match status" value="4"/>
</dbReference>
<comment type="caution">
    <text evidence="4">The sequence shown here is derived from an EMBL/GenBank/DDBJ whole genome shotgun (WGS) entry which is preliminary data.</text>
</comment>
<dbReference type="SUPFAM" id="SSF47473">
    <property type="entry name" value="EF-hand"/>
    <property type="match status" value="1"/>
</dbReference>
<dbReference type="CDD" id="cd00051">
    <property type="entry name" value="EFh"/>
    <property type="match status" value="1"/>
</dbReference>
<feature type="domain" description="EF-hand" evidence="3">
    <location>
        <begin position="124"/>
        <end position="159"/>
    </location>
</feature>
<dbReference type="PROSITE" id="PS00018">
    <property type="entry name" value="EF_HAND_1"/>
    <property type="match status" value="4"/>
</dbReference>
<dbReference type="EMBL" id="JARBDR010000018">
    <property type="protein sequence ID" value="KAJ8321779.1"/>
    <property type="molecule type" value="Genomic_DNA"/>
</dbReference>
<dbReference type="Gene3D" id="1.10.238.10">
    <property type="entry name" value="EF-hand"/>
    <property type="match status" value="2"/>
</dbReference>
<feature type="domain" description="EF-hand" evidence="3">
    <location>
        <begin position="165"/>
        <end position="200"/>
    </location>
</feature>
<keyword evidence="2" id="KW-0106">Calcium</keyword>
<dbReference type="PANTHER" id="PTHR23048:SF59">
    <property type="entry name" value="EF-HAND SUPERFAMILY PROTEIN"/>
    <property type="match status" value="1"/>
</dbReference>
<dbReference type="Proteomes" id="UP001217089">
    <property type="component" value="Unassembled WGS sequence"/>
</dbReference>
<keyword evidence="1" id="KW-0677">Repeat</keyword>
<evidence type="ECO:0000256" key="2">
    <source>
        <dbReference type="ARBA" id="ARBA00022837"/>
    </source>
</evidence>
<dbReference type="PANTHER" id="PTHR23048">
    <property type="entry name" value="MYOSIN LIGHT CHAIN 1, 3"/>
    <property type="match status" value="1"/>
</dbReference>
<name>A0ABQ9FX49_TEGGR</name>
<accession>A0ABQ9FX49</accession>
<dbReference type="PROSITE" id="PS50222">
    <property type="entry name" value="EF_HAND_2"/>
    <property type="match status" value="4"/>
</dbReference>
<evidence type="ECO:0000256" key="1">
    <source>
        <dbReference type="ARBA" id="ARBA00022737"/>
    </source>
</evidence>
<protein>
    <recommendedName>
        <fullName evidence="3">EF-hand domain-containing protein</fullName>
    </recommendedName>
</protein>
<gene>
    <name evidence="4" type="ORF">KUTeg_000250</name>
</gene>